<dbReference type="InterPro" id="IPR022385">
    <property type="entry name" value="Rhs_assc_core"/>
</dbReference>
<dbReference type="PRINTS" id="PR00394">
    <property type="entry name" value="RHSPROTEIN"/>
</dbReference>
<reference evidence="6 7" key="1">
    <citation type="submission" date="2019-06" db="EMBL/GenBank/DDBJ databases">
        <title>Whole genome shotgun sequence of Streptomyces cacaoi subsp. cacaoi NBRC 12748.</title>
        <authorList>
            <person name="Hosoyama A."/>
            <person name="Uohara A."/>
            <person name="Ohji S."/>
            <person name="Ichikawa N."/>
        </authorList>
    </citation>
    <scope>NUCLEOTIDE SEQUENCE [LARGE SCALE GENOMIC DNA]</scope>
    <source>
        <strain evidence="6 7">NBRC 12748</strain>
    </source>
</reference>
<evidence type="ECO:0000259" key="4">
    <source>
        <dbReference type="Pfam" id="PF21725"/>
    </source>
</evidence>
<dbReference type="Gene3D" id="2.180.10.10">
    <property type="entry name" value="RHS repeat-associated core"/>
    <property type="match status" value="3"/>
</dbReference>
<dbReference type="InterPro" id="IPR006530">
    <property type="entry name" value="YD"/>
</dbReference>
<feature type="domain" description="DUF6531" evidence="3">
    <location>
        <begin position="345"/>
        <end position="417"/>
    </location>
</feature>
<dbReference type="InterPro" id="IPR031325">
    <property type="entry name" value="RHS_repeat"/>
</dbReference>
<evidence type="ECO:0008006" key="8">
    <source>
        <dbReference type="Google" id="ProtNLM"/>
    </source>
</evidence>
<dbReference type="NCBIfam" id="TIGR03696">
    <property type="entry name" value="Rhs_assc_core"/>
    <property type="match status" value="1"/>
</dbReference>
<evidence type="ECO:0000256" key="2">
    <source>
        <dbReference type="SAM" id="MobiDB-lite"/>
    </source>
</evidence>
<dbReference type="RefSeq" id="WP_086814617.1">
    <property type="nucleotide sequence ID" value="NZ_BJMM01000038.1"/>
</dbReference>
<dbReference type="InterPro" id="IPR050708">
    <property type="entry name" value="T6SS_VgrG/RHS"/>
</dbReference>
<feature type="region of interest" description="Disordered" evidence="2">
    <location>
        <begin position="296"/>
        <end position="348"/>
    </location>
</feature>
<name>A0A4Y3R571_STRCI</name>
<dbReference type="OrthoDB" id="4981820at2"/>
<dbReference type="InterPro" id="IPR049082">
    <property type="entry name" value="T7SS_signal"/>
</dbReference>
<evidence type="ECO:0000256" key="1">
    <source>
        <dbReference type="ARBA" id="ARBA00022737"/>
    </source>
</evidence>
<dbReference type="NCBIfam" id="TIGR01643">
    <property type="entry name" value="YD_repeat_2x"/>
    <property type="match status" value="12"/>
</dbReference>
<protein>
    <recommendedName>
        <fullName evidence="8">Type IV secretion protein Rhs</fullName>
    </recommendedName>
</protein>
<dbReference type="Pfam" id="PF25023">
    <property type="entry name" value="TEN_YD-shell"/>
    <property type="match status" value="2"/>
</dbReference>
<accession>A0A4Y3R571</accession>
<feature type="region of interest" description="Disordered" evidence="2">
    <location>
        <begin position="1"/>
        <end position="30"/>
    </location>
</feature>
<evidence type="ECO:0000259" key="5">
    <source>
        <dbReference type="Pfam" id="PF25023"/>
    </source>
</evidence>
<dbReference type="Proteomes" id="UP000319210">
    <property type="component" value="Unassembled WGS sequence"/>
</dbReference>
<sequence length="1494" mass="162594">MTSKDATQGNIGGGQVERIPPNAEPEDVIIGKPSDIDDLVVKLRAYAGAFEDGKAQLDVLATKNWTGAGSDSFEHALAKLPKELDSAKAWFEAAANALDAYADKLRSVHKRVKPIIADADAARATSKRHWKEVGEYNEAVDRRDDPLPDRPPDDDPGIAALEDCYRRLDRLETELQGVVDAAKGKLDKAAKKAPDQPPGLKGADAVKKHGQDFLLGMGDSALETFKNAEFFIEDGPGGAGLQLANMADGAAYAVQHPKEFAKAVSNWEEWQRNPARAGGHLTADMLLALAMGPAGAGRRGLTRGMSPGKRLAAREKALRRDGSARKRGDTSDGPHREDGQKTKEGEPVDVATGEMVMAATDVSLPGSLPLVLDRHYVSGHPCGGWFGPTWAATLDQRLELDEAGAVFVGHDGIVLTYPVPEPGVATLPTAGPRWPLLWDGTPESTVTLTIPDKNRALHFAPLPVSGRELALAAITDRTGEGDRIEVSYDNAGAPVAISHSGGYHIAIDTDAALHRITALRLLHGENHERSTRLVSYGYDDSGNLTEVLNSTGLPLRFSYDDEHRITSWTDRNGTSYAYVYDHRGRVLRGIGPQGALSGRFHYDPAGRTTSYTDSQGNTTTYVFNEACQLVEKTDPLGNTTRTVWDEAGRNPVSVTDPLGHTTRYRYDSEENLAAVERPDGTVIEAIHDARGLPVEIRDPAGGTWRHTYDGRGARTSTTDPTGATTHYTYGPGGHLTAVTDPLGNTTTVTTDAAGLPIALTDALGATTLVRRGPHGRITAVTDPLGNTTRQGWTIEGKPAWREHPDGAREEWKWDGEGNLVSHTDEAGNTTRYSPTYFDLVATRTDPDGAHYTFDYDTELRLISVTNPQGKHWRYDYDAAGRLVSETDFTGATRTYTLDAAGRLTARTNALGETLRYSYDAMGRPVTQVDESTGEATAYTYDANGELVHAAGAGTELSLERDPAGRLTKETVNGATTTFGYDAAGNRVRRTTPSGLTSTWTHDATGRPVTLTTAWTGSSDVDSHSLAFTYDAAGRETRRSVGDLGLTRSWDARARLRSETATTVTGDLLQHRSYAYRPDGYVTEIRELTSGTRNFSLDSQGRVTAVQAHGWTEKYAYDTVGNQTHATAPAHPDPGDRHYEGTLLRASGRTSYSYDAAGRLTRRTRKLLNGQTRTWTYTWNAQDQLTRATNPRGEVWTYTYDPLGRRTAKTGPTDADLLTFAWDGTRLAEQSSPNGSTTWDYAPGTHRPLTQTDRELGVTRFHAVLTDLTGTPTELLTPAGEVTWRHRTTLWGTPLPSPPNPTTTSCPLRFPGQYADQETGLNYNFSRYYDPETGRYLSADPLGLSPGPHPYGYVGNPLGRVDVLGREGCPADGKSNRDRPPVEGDTNYIVDNPANPADTITDIDRIENGTLWEEKSATGQNPNMKIDPWVNKHVFKKLDAYVRARSHLPGWENAPIGLSFVEPGATPTFRRAVESAVAAWQQNNPGVEVRIRWAD</sequence>
<gene>
    <name evidence="6" type="ORF">SCA03_54070</name>
</gene>
<feature type="region of interest" description="Disordered" evidence="2">
    <location>
        <begin position="136"/>
        <end position="158"/>
    </location>
</feature>
<evidence type="ECO:0000313" key="7">
    <source>
        <dbReference type="Proteomes" id="UP000319210"/>
    </source>
</evidence>
<dbReference type="Pfam" id="PF20148">
    <property type="entry name" value="DUF6531"/>
    <property type="match status" value="1"/>
</dbReference>
<feature type="compositionally biased region" description="Basic and acidic residues" evidence="2">
    <location>
        <begin position="136"/>
        <end position="153"/>
    </location>
</feature>
<proteinExistence type="predicted"/>
<dbReference type="PANTHER" id="PTHR32305">
    <property type="match status" value="1"/>
</dbReference>
<feature type="domain" description="Teneurin-like YD-shell" evidence="5">
    <location>
        <begin position="473"/>
        <end position="594"/>
    </location>
</feature>
<dbReference type="InterPro" id="IPR045351">
    <property type="entry name" value="DUF6531"/>
</dbReference>
<feature type="domain" description="Putative T7SS secretion signal" evidence="4">
    <location>
        <begin position="22"/>
        <end position="197"/>
    </location>
</feature>
<feature type="compositionally biased region" description="Basic and acidic residues" evidence="2">
    <location>
        <begin position="312"/>
        <end position="346"/>
    </location>
</feature>
<dbReference type="PANTHER" id="PTHR32305:SF15">
    <property type="entry name" value="PROTEIN RHSA-RELATED"/>
    <property type="match status" value="1"/>
</dbReference>
<organism evidence="6 7">
    <name type="scientific">Streptomyces cacaoi</name>
    <dbReference type="NCBI Taxonomy" id="1898"/>
    <lineage>
        <taxon>Bacteria</taxon>
        <taxon>Bacillati</taxon>
        <taxon>Actinomycetota</taxon>
        <taxon>Actinomycetes</taxon>
        <taxon>Kitasatosporales</taxon>
        <taxon>Streptomycetaceae</taxon>
        <taxon>Streptomyces</taxon>
    </lineage>
</organism>
<dbReference type="Pfam" id="PF05593">
    <property type="entry name" value="RHS_repeat"/>
    <property type="match status" value="8"/>
</dbReference>
<comment type="caution">
    <text evidence="6">The sequence shown here is derived from an EMBL/GenBank/DDBJ whole genome shotgun (WGS) entry which is preliminary data.</text>
</comment>
<feature type="region of interest" description="Disordered" evidence="2">
    <location>
        <begin position="1368"/>
        <end position="1394"/>
    </location>
</feature>
<evidence type="ECO:0000259" key="3">
    <source>
        <dbReference type="Pfam" id="PF20148"/>
    </source>
</evidence>
<evidence type="ECO:0000313" key="6">
    <source>
        <dbReference type="EMBL" id="GEB52856.1"/>
    </source>
</evidence>
<keyword evidence="1" id="KW-0677">Repeat</keyword>
<feature type="domain" description="Teneurin-like YD-shell" evidence="5">
    <location>
        <begin position="1089"/>
        <end position="1339"/>
    </location>
</feature>
<dbReference type="InterPro" id="IPR056823">
    <property type="entry name" value="TEN-like_YD-shell"/>
</dbReference>
<dbReference type="Pfam" id="PF21725">
    <property type="entry name" value="T7SS_signal"/>
    <property type="match status" value="1"/>
</dbReference>
<keyword evidence="7" id="KW-1185">Reference proteome</keyword>
<dbReference type="EMBL" id="BJMM01000038">
    <property type="protein sequence ID" value="GEB52856.1"/>
    <property type="molecule type" value="Genomic_DNA"/>
</dbReference>